<dbReference type="InterPro" id="IPR045340">
    <property type="entry name" value="DUF6533"/>
</dbReference>
<keyword evidence="1" id="KW-0812">Transmembrane</keyword>
<feature type="transmembrane region" description="Helical" evidence="1">
    <location>
        <begin position="193"/>
        <end position="213"/>
    </location>
</feature>
<gene>
    <name evidence="3" type="ORF">HMN09_00990300</name>
</gene>
<dbReference type="EMBL" id="JACAZE010000014">
    <property type="protein sequence ID" value="KAF7299834.1"/>
    <property type="molecule type" value="Genomic_DNA"/>
</dbReference>
<feature type="transmembrane region" description="Helical" evidence="1">
    <location>
        <begin position="24"/>
        <end position="45"/>
    </location>
</feature>
<accession>A0A8H6VZE5</accession>
<dbReference type="Pfam" id="PF20151">
    <property type="entry name" value="DUF6533"/>
    <property type="match status" value="1"/>
</dbReference>
<evidence type="ECO:0000313" key="3">
    <source>
        <dbReference type="EMBL" id="KAF7299834.1"/>
    </source>
</evidence>
<dbReference type="Proteomes" id="UP000613580">
    <property type="component" value="Unassembled WGS sequence"/>
</dbReference>
<keyword evidence="4" id="KW-1185">Reference proteome</keyword>
<organism evidence="3 4">
    <name type="scientific">Mycena chlorophos</name>
    <name type="common">Agaric fungus</name>
    <name type="synonym">Agaricus chlorophos</name>
    <dbReference type="NCBI Taxonomy" id="658473"/>
    <lineage>
        <taxon>Eukaryota</taxon>
        <taxon>Fungi</taxon>
        <taxon>Dikarya</taxon>
        <taxon>Basidiomycota</taxon>
        <taxon>Agaricomycotina</taxon>
        <taxon>Agaricomycetes</taxon>
        <taxon>Agaricomycetidae</taxon>
        <taxon>Agaricales</taxon>
        <taxon>Marasmiineae</taxon>
        <taxon>Mycenaceae</taxon>
        <taxon>Mycena</taxon>
    </lineage>
</organism>
<feature type="transmembrane region" description="Helical" evidence="1">
    <location>
        <begin position="246"/>
        <end position="265"/>
    </location>
</feature>
<dbReference type="AlphaFoldDB" id="A0A8H6VZE5"/>
<evidence type="ECO:0000256" key="1">
    <source>
        <dbReference type="SAM" id="Phobius"/>
    </source>
</evidence>
<feature type="transmembrane region" description="Helical" evidence="1">
    <location>
        <begin position="116"/>
        <end position="137"/>
    </location>
</feature>
<name>A0A8H6VZE5_MYCCL</name>
<keyword evidence="1" id="KW-1133">Transmembrane helix</keyword>
<evidence type="ECO:0000259" key="2">
    <source>
        <dbReference type="Pfam" id="PF20151"/>
    </source>
</evidence>
<proteinExistence type="predicted"/>
<protein>
    <recommendedName>
        <fullName evidence="2">DUF6533 domain-containing protein</fullName>
    </recommendedName>
</protein>
<keyword evidence="1" id="KW-0472">Membrane</keyword>
<reference evidence="3" key="1">
    <citation type="submission" date="2020-05" db="EMBL/GenBank/DDBJ databases">
        <title>Mycena genomes resolve the evolution of fungal bioluminescence.</title>
        <authorList>
            <person name="Tsai I.J."/>
        </authorList>
    </citation>
    <scope>NUCLEOTIDE SEQUENCE</scope>
    <source>
        <strain evidence="3">110903Hualien_Pintung</strain>
    </source>
</reference>
<evidence type="ECO:0000313" key="4">
    <source>
        <dbReference type="Proteomes" id="UP000613580"/>
    </source>
</evidence>
<feature type="transmembrane region" description="Helical" evidence="1">
    <location>
        <begin position="143"/>
        <end position="164"/>
    </location>
</feature>
<feature type="domain" description="DUF6533" evidence="2">
    <location>
        <begin position="26"/>
        <end position="72"/>
    </location>
</feature>
<comment type="caution">
    <text evidence="3">The sequence shown here is derived from an EMBL/GenBank/DDBJ whole genome shotgun (WGS) entry which is preliminary data.</text>
</comment>
<sequence>MADAGVPPGIDAIGAWRQVSQLEFITAVSYTLLIHEYFLTFGAEVDRFWHRRRSRTTLPALLFFLNRYATIAGNVPLLMEAFWMAEPSVSGPRSCVDPKRSANSSRCASIETYHEFYICVTQLLVAVIIVVRTYALYGRTRPMMIFLIALTIACFAVAMGGMVISIRAPDVGVTFGIAPGCASTKGTKQSLGLIMAWTAMGTFDCTIFALTLYRTLQNGAPWRLPASLSRKLGGFGVLHVLLRDGAIYFLVMALFNVANIITFAVRSPTLLWISVH</sequence>
<dbReference type="OrthoDB" id="3261349at2759"/>